<protein>
    <submittedName>
        <fullName evidence="3">Uncharacterized protein</fullName>
    </submittedName>
</protein>
<organism evidence="3 4">
    <name type="scientific">Crotalaria pallida</name>
    <name type="common">Smooth rattlebox</name>
    <name type="synonym">Crotalaria striata</name>
    <dbReference type="NCBI Taxonomy" id="3830"/>
    <lineage>
        <taxon>Eukaryota</taxon>
        <taxon>Viridiplantae</taxon>
        <taxon>Streptophyta</taxon>
        <taxon>Embryophyta</taxon>
        <taxon>Tracheophyta</taxon>
        <taxon>Spermatophyta</taxon>
        <taxon>Magnoliopsida</taxon>
        <taxon>eudicotyledons</taxon>
        <taxon>Gunneridae</taxon>
        <taxon>Pentapetalae</taxon>
        <taxon>rosids</taxon>
        <taxon>fabids</taxon>
        <taxon>Fabales</taxon>
        <taxon>Fabaceae</taxon>
        <taxon>Papilionoideae</taxon>
        <taxon>50 kb inversion clade</taxon>
        <taxon>genistoids sensu lato</taxon>
        <taxon>core genistoids</taxon>
        <taxon>Crotalarieae</taxon>
        <taxon>Crotalaria</taxon>
    </lineage>
</organism>
<feature type="signal peptide" evidence="2">
    <location>
        <begin position="1"/>
        <end position="22"/>
    </location>
</feature>
<comment type="caution">
    <text evidence="3">The sequence shown here is derived from an EMBL/GenBank/DDBJ whole genome shotgun (WGS) entry which is preliminary data.</text>
</comment>
<evidence type="ECO:0000256" key="1">
    <source>
        <dbReference type="SAM" id="MobiDB-lite"/>
    </source>
</evidence>
<dbReference type="EMBL" id="JAYWIO010000002">
    <property type="protein sequence ID" value="KAK7283830.1"/>
    <property type="molecule type" value="Genomic_DNA"/>
</dbReference>
<dbReference type="AlphaFoldDB" id="A0AAN9IPF3"/>
<accession>A0AAN9IPF3</accession>
<feature type="region of interest" description="Disordered" evidence="1">
    <location>
        <begin position="25"/>
        <end position="105"/>
    </location>
</feature>
<proteinExistence type="predicted"/>
<reference evidence="3 4" key="1">
    <citation type="submission" date="2024-01" db="EMBL/GenBank/DDBJ databases">
        <title>The genomes of 5 underutilized Papilionoideae crops provide insights into root nodulation and disease resistanc.</title>
        <authorList>
            <person name="Yuan L."/>
        </authorList>
    </citation>
    <scope>NUCLEOTIDE SEQUENCE [LARGE SCALE GENOMIC DNA]</scope>
    <source>
        <strain evidence="3">ZHUSHIDOU_FW_LH</strain>
        <tissue evidence="3">Leaf</tissue>
    </source>
</reference>
<evidence type="ECO:0000313" key="4">
    <source>
        <dbReference type="Proteomes" id="UP001372338"/>
    </source>
</evidence>
<keyword evidence="2" id="KW-0732">Signal</keyword>
<name>A0AAN9IPF3_CROPI</name>
<evidence type="ECO:0000313" key="3">
    <source>
        <dbReference type="EMBL" id="KAK7283830.1"/>
    </source>
</evidence>
<dbReference type="Proteomes" id="UP001372338">
    <property type="component" value="Unassembled WGS sequence"/>
</dbReference>
<gene>
    <name evidence="3" type="ORF">RIF29_13577</name>
</gene>
<feature type="compositionally biased region" description="Basic and acidic residues" evidence="1">
    <location>
        <begin position="95"/>
        <end position="105"/>
    </location>
</feature>
<feature type="compositionally biased region" description="Polar residues" evidence="1">
    <location>
        <begin position="33"/>
        <end position="45"/>
    </location>
</feature>
<sequence>MASLPLVLLLVTLILSPQGMFSNPAPRGRITPAHTQNYHPQNWQFGTGGPHVNVKVKPSTYTPIAHDDKPMTKKKLPFNQPPEPRRRPRPPPVDDNDRFLGKPYK</sequence>
<keyword evidence="4" id="KW-1185">Reference proteome</keyword>
<evidence type="ECO:0000256" key="2">
    <source>
        <dbReference type="SAM" id="SignalP"/>
    </source>
</evidence>
<feature type="chain" id="PRO_5042840133" evidence="2">
    <location>
        <begin position="23"/>
        <end position="105"/>
    </location>
</feature>